<feature type="compositionally biased region" description="Basic and acidic residues" evidence="3">
    <location>
        <begin position="88"/>
        <end position="102"/>
    </location>
</feature>
<dbReference type="AlphaFoldDB" id="A0A1I4WSU6"/>
<dbReference type="SUPFAM" id="SSF48498">
    <property type="entry name" value="Tetracyclin repressor-like, C-terminal domain"/>
    <property type="match status" value="1"/>
</dbReference>
<feature type="domain" description="HTH tetR-type" evidence="5">
    <location>
        <begin position="107"/>
        <end position="167"/>
    </location>
</feature>
<dbReference type="SUPFAM" id="SSF46689">
    <property type="entry name" value="Homeodomain-like"/>
    <property type="match status" value="1"/>
</dbReference>
<dbReference type="Proteomes" id="UP000199614">
    <property type="component" value="Unassembled WGS sequence"/>
</dbReference>
<reference evidence="6 7" key="1">
    <citation type="submission" date="2016-10" db="EMBL/GenBank/DDBJ databases">
        <authorList>
            <person name="de Groot N.N."/>
        </authorList>
    </citation>
    <scope>NUCLEOTIDE SEQUENCE [LARGE SCALE GENOMIC DNA]</scope>
    <source>
        <strain evidence="6 7">CGMCC 4.1877</strain>
    </source>
</reference>
<dbReference type="Pfam" id="PF01381">
    <property type="entry name" value="HTH_3"/>
    <property type="match status" value="1"/>
</dbReference>
<dbReference type="InterPro" id="IPR010982">
    <property type="entry name" value="Lambda_DNA-bd_dom_sf"/>
</dbReference>
<dbReference type="SMART" id="SM00530">
    <property type="entry name" value="HTH_XRE"/>
    <property type="match status" value="1"/>
</dbReference>
<dbReference type="Pfam" id="PF17932">
    <property type="entry name" value="TetR_C_24"/>
    <property type="match status" value="1"/>
</dbReference>
<evidence type="ECO:0000256" key="2">
    <source>
        <dbReference type="PROSITE-ProRule" id="PRU00335"/>
    </source>
</evidence>
<feature type="DNA-binding region" description="H-T-H motif" evidence="2">
    <location>
        <begin position="130"/>
        <end position="149"/>
    </location>
</feature>
<gene>
    <name evidence="6" type="ORF">SAMN05216207_100985</name>
</gene>
<dbReference type="CDD" id="cd00093">
    <property type="entry name" value="HTH_XRE"/>
    <property type="match status" value="1"/>
</dbReference>
<dbReference type="GO" id="GO:0000976">
    <property type="term" value="F:transcription cis-regulatory region binding"/>
    <property type="evidence" value="ECO:0007669"/>
    <property type="project" value="TreeGrafter"/>
</dbReference>
<dbReference type="PROSITE" id="PS50977">
    <property type="entry name" value="HTH_TETR_2"/>
    <property type="match status" value="1"/>
</dbReference>
<dbReference type="PRINTS" id="PR00455">
    <property type="entry name" value="HTHTETR"/>
</dbReference>
<keyword evidence="1 2" id="KW-0238">DNA-binding</keyword>
<keyword evidence="7" id="KW-1185">Reference proteome</keyword>
<dbReference type="Gene3D" id="1.10.260.40">
    <property type="entry name" value="lambda repressor-like DNA-binding domains"/>
    <property type="match status" value="1"/>
</dbReference>
<dbReference type="EMBL" id="FOUY01000009">
    <property type="protein sequence ID" value="SFN16894.1"/>
    <property type="molecule type" value="Genomic_DNA"/>
</dbReference>
<dbReference type="RefSeq" id="WP_218162735.1">
    <property type="nucleotide sequence ID" value="NZ_FOUY01000009.1"/>
</dbReference>
<dbReference type="PANTHER" id="PTHR30055">
    <property type="entry name" value="HTH-TYPE TRANSCRIPTIONAL REGULATOR RUTR"/>
    <property type="match status" value="1"/>
</dbReference>
<evidence type="ECO:0000313" key="7">
    <source>
        <dbReference type="Proteomes" id="UP000199614"/>
    </source>
</evidence>
<dbReference type="InterPro" id="IPR001647">
    <property type="entry name" value="HTH_TetR"/>
</dbReference>
<evidence type="ECO:0000256" key="1">
    <source>
        <dbReference type="ARBA" id="ARBA00023125"/>
    </source>
</evidence>
<sequence>MPRRVSPRVTDDPTGAQIRAARTRRGLSLRTLARTVDVSPATLSQIELGRTGLTLTRLTRIADALGTSVQEILAIDPARSAEGGPGPVRDRRPPRPEQARDWRVYGPLPFDPVLGAALTEFVHVGYHGATVRSIARRAGLSVPGIYHYHPSKQHMLMAILEYTMADLLERAEAARAEGLDPVERFGLQVEHLVLFHTHRAELGFVGAAEKRSLDDGNARRIAALRTRQQHYVDDEVHDAVALGLFRSDGARERARSIVTMCTALPTWWRRDGHHTPEQIAEQYVAIARDVMLAPGRPTSSRLS</sequence>
<organism evidence="6 7">
    <name type="scientific">Pseudonocardia ammonioxydans</name>
    <dbReference type="NCBI Taxonomy" id="260086"/>
    <lineage>
        <taxon>Bacteria</taxon>
        <taxon>Bacillati</taxon>
        <taxon>Actinomycetota</taxon>
        <taxon>Actinomycetes</taxon>
        <taxon>Pseudonocardiales</taxon>
        <taxon>Pseudonocardiaceae</taxon>
        <taxon>Pseudonocardia</taxon>
    </lineage>
</organism>
<dbReference type="GO" id="GO:0003700">
    <property type="term" value="F:DNA-binding transcription factor activity"/>
    <property type="evidence" value="ECO:0007669"/>
    <property type="project" value="TreeGrafter"/>
</dbReference>
<dbReference type="Gene3D" id="1.10.357.10">
    <property type="entry name" value="Tetracycline Repressor, domain 2"/>
    <property type="match status" value="1"/>
</dbReference>
<evidence type="ECO:0000256" key="3">
    <source>
        <dbReference type="SAM" id="MobiDB-lite"/>
    </source>
</evidence>
<dbReference type="InterPro" id="IPR009057">
    <property type="entry name" value="Homeodomain-like_sf"/>
</dbReference>
<feature type="domain" description="HTH cro/C1-type" evidence="4">
    <location>
        <begin position="18"/>
        <end position="72"/>
    </location>
</feature>
<dbReference type="PROSITE" id="PS50943">
    <property type="entry name" value="HTH_CROC1"/>
    <property type="match status" value="1"/>
</dbReference>
<evidence type="ECO:0000259" key="4">
    <source>
        <dbReference type="PROSITE" id="PS50943"/>
    </source>
</evidence>
<proteinExistence type="predicted"/>
<dbReference type="InterPro" id="IPR036271">
    <property type="entry name" value="Tet_transcr_reg_TetR-rel_C_sf"/>
</dbReference>
<dbReference type="InterPro" id="IPR041490">
    <property type="entry name" value="KstR2_TetR_C"/>
</dbReference>
<feature type="region of interest" description="Disordered" evidence="3">
    <location>
        <begin position="77"/>
        <end position="102"/>
    </location>
</feature>
<evidence type="ECO:0000259" key="5">
    <source>
        <dbReference type="PROSITE" id="PS50977"/>
    </source>
</evidence>
<dbReference type="STRING" id="260086.SAMN05216207_100985"/>
<dbReference type="SUPFAM" id="SSF47413">
    <property type="entry name" value="lambda repressor-like DNA-binding domains"/>
    <property type="match status" value="1"/>
</dbReference>
<protein>
    <submittedName>
        <fullName evidence="6">Transcriptional regulator, TetR family</fullName>
    </submittedName>
</protein>
<dbReference type="InterPro" id="IPR050109">
    <property type="entry name" value="HTH-type_TetR-like_transc_reg"/>
</dbReference>
<dbReference type="PANTHER" id="PTHR30055:SF237">
    <property type="entry name" value="TRANSCRIPTIONAL REPRESSOR MCE3R"/>
    <property type="match status" value="1"/>
</dbReference>
<dbReference type="Pfam" id="PF00440">
    <property type="entry name" value="TetR_N"/>
    <property type="match status" value="1"/>
</dbReference>
<accession>A0A1I4WSU6</accession>
<name>A0A1I4WSU6_PSUAM</name>
<dbReference type="InterPro" id="IPR001387">
    <property type="entry name" value="Cro/C1-type_HTH"/>
</dbReference>
<evidence type="ECO:0000313" key="6">
    <source>
        <dbReference type="EMBL" id="SFN16894.1"/>
    </source>
</evidence>